<proteinExistence type="predicted"/>
<dbReference type="EMBL" id="LAZR01023498">
    <property type="protein sequence ID" value="KKL78315.1"/>
    <property type="molecule type" value="Genomic_DNA"/>
</dbReference>
<protein>
    <submittedName>
        <fullName evidence="1">Uncharacterized protein</fullName>
    </submittedName>
</protein>
<comment type="caution">
    <text evidence="1">The sequence shown here is derived from an EMBL/GenBank/DDBJ whole genome shotgun (WGS) entry which is preliminary data.</text>
</comment>
<reference evidence="1" key="1">
    <citation type="journal article" date="2015" name="Nature">
        <title>Complex archaea that bridge the gap between prokaryotes and eukaryotes.</title>
        <authorList>
            <person name="Spang A."/>
            <person name="Saw J.H."/>
            <person name="Jorgensen S.L."/>
            <person name="Zaremba-Niedzwiedzka K."/>
            <person name="Martijn J."/>
            <person name="Lind A.E."/>
            <person name="van Eijk R."/>
            <person name="Schleper C."/>
            <person name="Guy L."/>
            <person name="Ettema T.J."/>
        </authorList>
    </citation>
    <scope>NUCLEOTIDE SEQUENCE</scope>
</reference>
<organism evidence="1">
    <name type="scientific">marine sediment metagenome</name>
    <dbReference type="NCBI Taxonomy" id="412755"/>
    <lineage>
        <taxon>unclassified sequences</taxon>
        <taxon>metagenomes</taxon>
        <taxon>ecological metagenomes</taxon>
    </lineage>
</organism>
<dbReference type="AlphaFoldDB" id="A0A0F9H9I8"/>
<name>A0A0F9H9I8_9ZZZZ</name>
<sequence>MTSDEATQLILWAVNERLDMDIEDFGVGVRAKILSIINQIADTAGNDRLIEVAEKWELEAKLPSHERRLPWERRELVQSVKELRKIAEAAPTKPPHDLTHAP</sequence>
<evidence type="ECO:0000313" key="1">
    <source>
        <dbReference type="EMBL" id="KKL78315.1"/>
    </source>
</evidence>
<accession>A0A0F9H9I8</accession>
<gene>
    <name evidence="1" type="ORF">LCGC14_2026100</name>
</gene>